<protein>
    <submittedName>
        <fullName evidence="2">Uncharacterized protein</fullName>
    </submittedName>
</protein>
<proteinExistence type="predicted"/>
<dbReference type="AlphaFoldDB" id="A0A9P0L1T0"/>
<evidence type="ECO:0000256" key="1">
    <source>
        <dbReference type="SAM" id="MobiDB-lite"/>
    </source>
</evidence>
<accession>A0A9P0L1T0</accession>
<evidence type="ECO:0000313" key="2">
    <source>
        <dbReference type="EMBL" id="CAH1986201.1"/>
    </source>
</evidence>
<feature type="compositionally biased region" description="Basic and acidic residues" evidence="1">
    <location>
        <begin position="98"/>
        <end position="109"/>
    </location>
</feature>
<organism evidence="2 3">
    <name type="scientific">Acanthoscelides obtectus</name>
    <name type="common">Bean weevil</name>
    <name type="synonym">Bruchus obtectus</name>
    <dbReference type="NCBI Taxonomy" id="200917"/>
    <lineage>
        <taxon>Eukaryota</taxon>
        <taxon>Metazoa</taxon>
        <taxon>Ecdysozoa</taxon>
        <taxon>Arthropoda</taxon>
        <taxon>Hexapoda</taxon>
        <taxon>Insecta</taxon>
        <taxon>Pterygota</taxon>
        <taxon>Neoptera</taxon>
        <taxon>Endopterygota</taxon>
        <taxon>Coleoptera</taxon>
        <taxon>Polyphaga</taxon>
        <taxon>Cucujiformia</taxon>
        <taxon>Chrysomeloidea</taxon>
        <taxon>Chrysomelidae</taxon>
        <taxon>Bruchinae</taxon>
        <taxon>Bruchini</taxon>
        <taxon>Acanthoscelides</taxon>
    </lineage>
</organism>
<gene>
    <name evidence="2" type="ORF">ACAOBT_LOCUS17118</name>
</gene>
<name>A0A9P0L1T0_ACAOB</name>
<reference evidence="2" key="1">
    <citation type="submission" date="2022-03" db="EMBL/GenBank/DDBJ databases">
        <authorList>
            <person name="Sayadi A."/>
        </authorList>
    </citation>
    <scope>NUCLEOTIDE SEQUENCE</scope>
</reference>
<keyword evidence="3" id="KW-1185">Reference proteome</keyword>
<sequence length="125" mass="14758">MDIIEEFQEQQIISHSVLRNISNDNQSHISLIDIIPLPKAIHIQTRRKNPSKPEIITDSRFKTKLEEKQKQIDQKSNKIGIPKMDMKSKSNPKKKYNIKKDKATDKSSKQEYYCPVMSRKVRRYC</sequence>
<feature type="region of interest" description="Disordered" evidence="1">
    <location>
        <begin position="66"/>
        <end position="109"/>
    </location>
</feature>
<feature type="compositionally biased region" description="Basic and acidic residues" evidence="1">
    <location>
        <begin position="66"/>
        <end position="76"/>
    </location>
</feature>
<dbReference type="EMBL" id="CAKOFQ010006995">
    <property type="protein sequence ID" value="CAH1986201.1"/>
    <property type="molecule type" value="Genomic_DNA"/>
</dbReference>
<evidence type="ECO:0000313" key="3">
    <source>
        <dbReference type="Proteomes" id="UP001152888"/>
    </source>
</evidence>
<comment type="caution">
    <text evidence="2">The sequence shown here is derived from an EMBL/GenBank/DDBJ whole genome shotgun (WGS) entry which is preliminary data.</text>
</comment>
<dbReference type="Proteomes" id="UP001152888">
    <property type="component" value="Unassembled WGS sequence"/>
</dbReference>